<organism evidence="1 2">
    <name type="scientific">Cronartium quercuum f. sp. fusiforme G11</name>
    <dbReference type="NCBI Taxonomy" id="708437"/>
    <lineage>
        <taxon>Eukaryota</taxon>
        <taxon>Fungi</taxon>
        <taxon>Dikarya</taxon>
        <taxon>Basidiomycota</taxon>
        <taxon>Pucciniomycotina</taxon>
        <taxon>Pucciniomycetes</taxon>
        <taxon>Pucciniales</taxon>
        <taxon>Coleosporiaceae</taxon>
        <taxon>Cronartium</taxon>
    </lineage>
</organism>
<dbReference type="EMBL" id="MU167292">
    <property type="protein sequence ID" value="KAG0144602.1"/>
    <property type="molecule type" value="Genomic_DNA"/>
</dbReference>
<protein>
    <submittedName>
        <fullName evidence="1">Uncharacterized protein</fullName>
    </submittedName>
</protein>
<gene>
    <name evidence="1" type="ORF">CROQUDRAFT_659801</name>
</gene>
<proteinExistence type="predicted"/>
<evidence type="ECO:0000313" key="2">
    <source>
        <dbReference type="Proteomes" id="UP000886653"/>
    </source>
</evidence>
<evidence type="ECO:0000313" key="1">
    <source>
        <dbReference type="EMBL" id="KAG0144602.1"/>
    </source>
</evidence>
<name>A0A9P6NI46_9BASI</name>
<sequence>MIKGLKEEIRALKAEKAIPTTPGPNMPAQPPLNAEVNLFKSVSLIIHKSPNKEPFKGISSKPIVQSINVSNLLLSGKLPH</sequence>
<accession>A0A9P6NI46</accession>
<dbReference type="AlphaFoldDB" id="A0A9P6NI46"/>
<reference evidence="1" key="1">
    <citation type="submission" date="2013-11" db="EMBL/GenBank/DDBJ databases">
        <title>Genome sequence of the fusiform rust pathogen reveals effectors for host alternation and coevolution with pine.</title>
        <authorList>
            <consortium name="DOE Joint Genome Institute"/>
            <person name="Smith K."/>
            <person name="Pendleton A."/>
            <person name="Kubisiak T."/>
            <person name="Anderson C."/>
            <person name="Salamov A."/>
            <person name="Aerts A."/>
            <person name="Riley R."/>
            <person name="Clum A."/>
            <person name="Lindquist E."/>
            <person name="Ence D."/>
            <person name="Campbell M."/>
            <person name="Kronenberg Z."/>
            <person name="Feau N."/>
            <person name="Dhillon B."/>
            <person name="Hamelin R."/>
            <person name="Burleigh J."/>
            <person name="Smith J."/>
            <person name="Yandell M."/>
            <person name="Nelson C."/>
            <person name="Grigoriev I."/>
            <person name="Davis J."/>
        </authorList>
    </citation>
    <scope>NUCLEOTIDE SEQUENCE</scope>
    <source>
        <strain evidence="1">G11</strain>
    </source>
</reference>
<keyword evidence="2" id="KW-1185">Reference proteome</keyword>
<dbReference type="Proteomes" id="UP000886653">
    <property type="component" value="Unassembled WGS sequence"/>
</dbReference>
<comment type="caution">
    <text evidence="1">The sequence shown here is derived from an EMBL/GenBank/DDBJ whole genome shotgun (WGS) entry which is preliminary data.</text>
</comment>